<dbReference type="Pfam" id="PF02638">
    <property type="entry name" value="GHL10"/>
    <property type="match status" value="1"/>
</dbReference>
<evidence type="ECO:0000313" key="7">
    <source>
        <dbReference type="Proteomes" id="UP001597233"/>
    </source>
</evidence>
<evidence type="ECO:0000313" key="6">
    <source>
        <dbReference type="EMBL" id="MFD1885185.1"/>
    </source>
</evidence>
<dbReference type="CDD" id="cd00551">
    <property type="entry name" value="AmyAc_family"/>
    <property type="match status" value="1"/>
</dbReference>
<dbReference type="Proteomes" id="UP001597233">
    <property type="component" value="Unassembled WGS sequence"/>
</dbReference>
<feature type="compositionally biased region" description="Low complexity" evidence="2">
    <location>
        <begin position="145"/>
        <end position="168"/>
    </location>
</feature>
<dbReference type="EMBL" id="JBHUEH010000011">
    <property type="protein sequence ID" value="MFD1885185.1"/>
    <property type="molecule type" value="Genomic_DNA"/>
</dbReference>
<evidence type="ECO:0000256" key="3">
    <source>
        <dbReference type="SAM" id="SignalP"/>
    </source>
</evidence>
<dbReference type="RefSeq" id="WP_347326034.1">
    <property type="nucleotide sequence ID" value="NZ_JBCGUH010000008.1"/>
</dbReference>
<dbReference type="InterPro" id="IPR012854">
    <property type="entry name" value="Cu_amine_oxidase-like_N"/>
</dbReference>
<dbReference type="InterPro" id="IPR017853">
    <property type="entry name" value="GH"/>
</dbReference>
<feature type="region of interest" description="Disordered" evidence="2">
    <location>
        <begin position="145"/>
        <end position="182"/>
    </location>
</feature>
<reference evidence="7" key="1">
    <citation type="journal article" date="2019" name="Int. J. Syst. Evol. Microbiol.">
        <title>The Global Catalogue of Microorganisms (GCM) 10K type strain sequencing project: providing services to taxonomists for standard genome sequencing and annotation.</title>
        <authorList>
            <consortium name="The Broad Institute Genomics Platform"/>
            <consortium name="The Broad Institute Genome Sequencing Center for Infectious Disease"/>
            <person name="Wu L."/>
            <person name="Ma J."/>
        </authorList>
    </citation>
    <scope>NUCLEOTIDE SEQUENCE [LARGE SCALE GENOMIC DNA]</scope>
    <source>
        <strain evidence="7">CCUG 54950</strain>
    </source>
</reference>
<accession>A0ABW4RGN3</accession>
<feature type="signal peptide" evidence="3">
    <location>
        <begin position="1"/>
        <end position="27"/>
    </location>
</feature>
<organism evidence="6 7">
    <name type="scientific">Paenibacillus wenxiniae</name>
    <dbReference type="NCBI Taxonomy" id="1636843"/>
    <lineage>
        <taxon>Bacteria</taxon>
        <taxon>Bacillati</taxon>
        <taxon>Bacillota</taxon>
        <taxon>Bacilli</taxon>
        <taxon>Bacillales</taxon>
        <taxon>Paenibacillaceae</taxon>
        <taxon>Paenibacillus</taxon>
    </lineage>
</organism>
<proteinExistence type="predicted"/>
<feature type="chain" id="PRO_5045968991" evidence="3">
    <location>
        <begin position="28"/>
        <end position="549"/>
    </location>
</feature>
<dbReference type="InterPro" id="IPR052177">
    <property type="entry name" value="Divisome_Glycosyl_Hydrolase"/>
</dbReference>
<dbReference type="InterPro" id="IPR003790">
    <property type="entry name" value="GHL10"/>
</dbReference>
<comment type="caution">
    <text evidence="6">The sequence shown here is derived from an EMBL/GenBank/DDBJ whole genome shotgun (WGS) entry which is preliminary data.</text>
</comment>
<evidence type="ECO:0000259" key="5">
    <source>
        <dbReference type="Pfam" id="PF07833"/>
    </source>
</evidence>
<dbReference type="Gene3D" id="3.20.20.80">
    <property type="entry name" value="Glycosidases"/>
    <property type="match status" value="1"/>
</dbReference>
<dbReference type="PANTHER" id="PTHR43405">
    <property type="entry name" value="GLYCOSYL HYDROLASE DIGH"/>
    <property type="match status" value="1"/>
</dbReference>
<evidence type="ECO:0000256" key="1">
    <source>
        <dbReference type="ARBA" id="ARBA00022729"/>
    </source>
</evidence>
<sequence>MRWMRYMSLFLALIILVPSISGTPASAASNIAIVLDGKPIQGDAAPYITSDSNVTMVPLRLISENLGATINWDQQSSTVTITSNSKKLMLTAGQQTAMVNDQSVSLDTSVQIRGGRVMVPLRFIGEGLGLTVNWNQSSQTVTLRTSGYTGDDGSTTGSTTGSGSTLGTPPASNTKPATPSAKKEMRGAWISTVFNLDWPSTGSFGNADKQKQEFSALLDQLQGMGMNAVFVQVRPSGDALYKSSTMPWSKYLTGTQGKNPGYDPLEYMVAEAHKRGMELHAWFNPFRATTDANTGSLDPSNVVLKHPDWVIKFGGKYYINPGIPAARQSIIDTVMEVVNNYDVDGVHLDDYFYPSSETSSNKFNDDATYAQYQGKFANKAEWRRGNINSFIQQMDLSIHAAKPAVRFGVSPFGVWRNKSTDITGSDTKAGVTAYDSMSADTRTWIKNGWIDYIAPQVYWSLSLPVARYDKVVDWWVNETKNTGVDLYIGHAIYKLNTPEIGWNSSDEIINQLKYNAKYSTVKGSIFFSAKDLKKNPLDVLTKLRSYWGL</sequence>
<feature type="domain" description="Copper amine oxidase-like N-terminal" evidence="5">
    <location>
        <begin position="35"/>
        <end position="142"/>
    </location>
</feature>
<protein>
    <submittedName>
        <fullName evidence="6">Family 10 glycosylhydrolase</fullName>
    </submittedName>
</protein>
<feature type="domain" description="Glycosyl hydrolase-like 10" evidence="4">
    <location>
        <begin position="184"/>
        <end position="498"/>
    </location>
</feature>
<evidence type="ECO:0000256" key="2">
    <source>
        <dbReference type="SAM" id="MobiDB-lite"/>
    </source>
</evidence>
<dbReference type="SUPFAM" id="SSF55383">
    <property type="entry name" value="Copper amine oxidase, domain N"/>
    <property type="match status" value="1"/>
</dbReference>
<keyword evidence="1 3" id="KW-0732">Signal</keyword>
<evidence type="ECO:0000259" key="4">
    <source>
        <dbReference type="Pfam" id="PF02638"/>
    </source>
</evidence>
<dbReference type="PANTHER" id="PTHR43405:SF1">
    <property type="entry name" value="GLYCOSYL HYDROLASE DIGH"/>
    <property type="match status" value="1"/>
</dbReference>
<name>A0ABW4RGN3_9BACL</name>
<dbReference type="Gene3D" id="3.30.457.10">
    <property type="entry name" value="Copper amine oxidase-like, N-terminal domain"/>
    <property type="match status" value="1"/>
</dbReference>
<dbReference type="SUPFAM" id="SSF51445">
    <property type="entry name" value="(Trans)glycosidases"/>
    <property type="match status" value="1"/>
</dbReference>
<keyword evidence="7" id="KW-1185">Reference proteome</keyword>
<gene>
    <name evidence="6" type="ORF">ACFSC9_06560</name>
</gene>
<dbReference type="Pfam" id="PF07833">
    <property type="entry name" value="Cu_amine_oxidN1"/>
    <property type="match status" value="1"/>
</dbReference>
<dbReference type="InterPro" id="IPR036582">
    <property type="entry name" value="Mao_N_sf"/>
</dbReference>